<dbReference type="InterPro" id="IPR004628">
    <property type="entry name" value="Man_deHydtase"/>
</dbReference>
<dbReference type="HAMAP" id="MF_00106">
    <property type="entry name" value="UxuA"/>
    <property type="match status" value="1"/>
</dbReference>
<dbReference type="EC" id="4.2.1.8" evidence="5 9"/>
<dbReference type="AlphaFoldDB" id="A0A0Q3HZ12"/>
<organism evidence="10 12">
    <name type="scientific">Bosea thiooxidans</name>
    <dbReference type="NCBI Taxonomy" id="53254"/>
    <lineage>
        <taxon>Bacteria</taxon>
        <taxon>Pseudomonadati</taxon>
        <taxon>Pseudomonadota</taxon>
        <taxon>Alphaproteobacteria</taxon>
        <taxon>Hyphomicrobiales</taxon>
        <taxon>Boseaceae</taxon>
        <taxon>Bosea</taxon>
    </lineage>
</organism>
<dbReference type="UniPathway" id="UPA00246"/>
<dbReference type="STRING" id="53254.SAMN05660750_02778"/>
<name>A0A0Q3HZ12_9HYPH</name>
<reference evidence="11 13" key="2">
    <citation type="submission" date="2017-02" db="EMBL/GenBank/DDBJ databases">
        <authorList>
            <person name="Peterson S.W."/>
        </authorList>
    </citation>
    <scope>NUCLEOTIDE SEQUENCE [LARGE SCALE GENOMIC DNA]</scope>
    <source>
        <strain evidence="11 13">DSM 9653</strain>
    </source>
</reference>
<evidence type="ECO:0000256" key="2">
    <source>
        <dbReference type="ARBA" id="ARBA00002713"/>
    </source>
</evidence>
<evidence type="ECO:0000313" key="11">
    <source>
        <dbReference type="EMBL" id="SKB88277.1"/>
    </source>
</evidence>
<evidence type="ECO:0000256" key="3">
    <source>
        <dbReference type="ARBA" id="ARBA00004892"/>
    </source>
</evidence>
<reference evidence="10 12" key="1">
    <citation type="submission" date="2015-10" db="EMBL/GenBank/DDBJ databases">
        <title>Draft genome of Bosea thiooxidans.</title>
        <authorList>
            <person name="Wang X."/>
        </authorList>
    </citation>
    <scope>NUCLEOTIDE SEQUENCE [LARGE SCALE GENOMIC DNA]</scope>
    <source>
        <strain evidence="10 12">CGMCC 9174</strain>
    </source>
</reference>
<dbReference type="Proteomes" id="UP000190130">
    <property type="component" value="Unassembled WGS sequence"/>
</dbReference>
<dbReference type="GO" id="GO:0030145">
    <property type="term" value="F:manganese ion binding"/>
    <property type="evidence" value="ECO:0007669"/>
    <property type="project" value="TreeGrafter"/>
</dbReference>
<evidence type="ECO:0000313" key="13">
    <source>
        <dbReference type="Proteomes" id="UP000190130"/>
    </source>
</evidence>
<comment type="similarity">
    <text evidence="4 9">Belongs to the mannonate dehydratase family.</text>
</comment>
<dbReference type="EMBL" id="FUYX01000007">
    <property type="protein sequence ID" value="SKB88277.1"/>
    <property type="molecule type" value="Genomic_DNA"/>
</dbReference>
<keyword evidence="12" id="KW-1185">Reference proteome</keyword>
<evidence type="ECO:0000256" key="1">
    <source>
        <dbReference type="ARBA" id="ARBA00001794"/>
    </source>
</evidence>
<dbReference type="InterPro" id="IPR036237">
    <property type="entry name" value="Xyl_isomerase-like_sf"/>
</dbReference>
<dbReference type="PANTHER" id="PTHR30387:SF2">
    <property type="entry name" value="MANNONATE DEHYDRATASE"/>
    <property type="match status" value="1"/>
</dbReference>
<keyword evidence="7 9" id="KW-0464">Manganese</keyword>
<dbReference type="NCBIfam" id="TIGR00695">
    <property type="entry name" value="uxuA"/>
    <property type="match status" value="1"/>
</dbReference>
<dbReference type="SUPFAM" id="SSF51658">
    <property type="entry name" value="Xylose isomerase-like"/>
    <property type="match status" value="1"/>
</dbReference>
<protein>
    <recommendedName>
        <fullName evidence="5 9">Mannonate dehydratase</fullName>
        <ecNumber evidence="5 9">4.2.1.8</ecNumber>
    </recommendedName>
    <alternativeName>
        <fullName evidence="9">D-mannonate hydro-lyase</fullName>
    </alternativeName>
</protein>
<keyword evidence="8 9" id="KW-0456">Lyase</keyword>
<dbReference type="PIRSF" id="PIRSF016049">
    <property type="entry name" value="Man_dehyd"/>
    <property type="match status" value="1"/>
</dbReference>
<dbReference type="Proteomes" id="UP000051562">
    <property type="component" value="Unassembled WGS sequence"/>
</dbReference>
<dbReference type="GO" id="GO:0042840">
    <property type="term" value="P:D-glucuronate catabolic process"/>
    <property type="evidence" value="ECO:0007669"/>
    <property type="project" value="TreeGrafter"/>
</dbReference>
<comment type="cofactor">
    <cofactor evidence="9">
        <name>Fe(2+)</name>
        <dbReference type="ChEBI" id="CHEBI:29033"/>
    </cofactor>
    <cofactor evidence="9">
        <name>Mn(2+)</name>
        <dbReference type="ChEBI" id="CHEBI:29035"/>
    </cofactor>
</comment>
<evidence type="ECO:0000256" key="5">
    <source>
        <dbReference type="ARBA" id="ARBA00012927"/>
    </source>
</evidence>
<dbReference type="OrthoDB" id="9780250at2"/>
<comment type="catalytic activity">
    <reaction evidence="1 9">
        <text>D-mannonate = 2-dehydro-3-deoxy-D-gluconate + H2O</text>
        <dbReference type="Rhea" id="RHEA:20097"/>
        <dbReference type="ChEBI" id="CHEBI:15377"/>
        <dbReference type="ChEBI" id="CHEBI:17767"/>
        <dbReference type="ChEBI" id="CHEBI:57990"/>
        <dbReference type="EC" id="4.2.1.8"/>
    </reaction>
</comment>
<evidence type="ECO:0000256" key="6">
    <source>
        <dbReference type="ARBA" id="ARBA00023004"/>
    </source>
</evidence>
<dbReference type="NCBIfam" id="NF003027">
    <property type="entry name" value="PRK03906.1"/>
    <property type="match status" value="1"/>
</dbReference>
<dbReference type="Gene3D" id="3.20.20.150">
    <property type="entry name" value="Divalent-metal-dependent TIM barrel enzymes"/>
    <property type="match status" value="1"/>
</dbReference>
<dbReference type="Pfam" id="PF03786">
    <property type="entry name" value="UxuA"/>
    <property type="match status" value="1"/>
</dbReference>
<sequence length="398" mass="44215">MEQCWRWFGPDDVVTLAQARQAGATGIVNSLHQIPYGVVWSVEEIEKRQEIVRSDKSLGLEWKVVESLPIHESVKIGEGDLEPIFENYRQSMRNLAACGLQVICYNFMPVLDWTRTELAHKLPGGGTALRFNLHEYVALDHFMLKRKGAEEGHTAEVMDKAKAWFDNSTQADRDRLLSSVMAGLPGAFDRYDLPGLARILERYAGMTHDKLRANLKRFLEAIIPTAEEVGIRMCIHPDDPPRSLFGLPRICSTEDDIAFILGSVESPANGLTLCSGSLGANPKNDVPGIARRFADKIWFAHLRNVAKDPDGSFMEAEHLGGDTDMVALVDALMAEEQRRKAESHPHWQIPMRPDHGHELLDDVGKGSFPGYPAVGRLRGLAELRGVMTALAQVKGYAA</sequence>
<accession>A0A0Q3HZ12</accession>
<dbReference type="GO" id="GO:0008927">
    <property type="term" value="F:mannonate dehydratase activity"/>
    <property type="evidence" value="ECO:0007669"/>
    <property type="project" value="UniProtKB-UniRule"/>
</dbReference>
<proteinExistence type="inferred from homology"/>
<dbReference type="PANTHER" id="PTHR30387">
    <property type="entry name" value="MANNONATE DEHYDRATASE"/>
    <property type="match status" value="1"/>
</dbReference>
<dbReference type="GO" id="GO:0008198">
    <property type="term" value="F:ferrous iron binding"/>
    <property type="evidence" value="ECO:0007669"/>
    <property type="project" value="TreeGrafter"/>
</dbReference>
<evidence type="ECO:0000313" key="10">
    <source>
        <dbReference type="EMBL" id="KQK28031.1"/>
    </source>
</evidence>
<keyword evidence="6 9" id="KW-0408">Iron</keyword>
<evidence type="ECO:0000256" key="8">
    <source>
        <dbReference type="ARBA" id="ARBA00023239"/>
    </source>
</evidence>
<gene>
    <name evidence="9" type="primary">uxuA</name>
    <name evidence="10" type="ORF">ARD30_23270</name>
    <name evidence="11" type="ORF">SAMN05660750_02778</name>
</gene>
<comment type="function">
    <text evidence="2 9">Catalyzes the dehydration of D-mannonate.</text>
</comment>
<evidence type="ECO:0000313" key="12">
    <source>
        <dbReference type="Proteomes" id="UP000051562"/>
    </source>
</evidence>
<dbReference type="RefSeq" id="WP_055730566.1">
    <property type="nucleotide sequence ID" value="NZ_FUYX01000007.1"/>
</dbReference>
<evidence type="ECO:0000256" key="7">
    <source>
        <dbReference type="ARBA" id="ARBA00023211"/>
    </source>
</evidence>
<comment type="pathway">
    <text evidence="3 9">Carbohydrate metabolism; pentose and glucuronate interconversion.</text>
</comment>
<evidence type="ECO:0000256" key="9">
    <source>
        <dbReference type="HAMAP-Rule" id="MF_00106"/>
    </source>
</evidence>
<evidence type="ECO:0000256" key="4">
    <source>
        <dbReference type="ARBA" id="ARBA00007389"/>
    </source>
</evidence>
<dbReference type="EMBL" id="LMAR01000082">
    <property type="protein sequence ID" value="KQK28031.1"/>
    <property type="molecule type" value="Genomic_DNA"/>
</dbReference>